<protein>
    <submittedName>
        <fullName evidence="2">Uncharacterized protein</fullName>
    </submittedName>
</protein>
<reference evidence="2" key="1">
    <citation type="submission" date="2021-05" db="EMBL/GenBank/DDBJ databases">
        <authorList>
            <person name="Alioto T."/>
            <person name="Alioto T."/>
            <person name="Gomez Garrido J."/>
        </authorList>
    </citation>
    <scope>NUCLEOTIDE SEQUENCE</scope>
</reference>
<proteinExistence type="predicted"/>
<evidence type="ECO:0000313" key="2">
    <source>
        <dbReference type="EMBL" id="CAG6671886.1"/>
    </source>
</evidence>
<name>A0A8D8SL83_9HEMI</name>
<sequence>MSNQRGQGCGLLSTLSLKSWESLQPDTDQTVYKLCQRLQTLPRLKSKEFTGTSKRNVPRESSGRTRSRESIHSSFHRELTSANMLTMYLKQWTIPKQDCLVSRILYRVSPCYPGVRLRRSFAGHSPCMISMGMDVSRGMR</sequence>
<dbReference type="AlphaFoldDB" id="A0A8D8SL83"/>
<evidence type="ECO:0000256" key="1">
    <source>
        <dbReference type="SAM" id="MobiDB-lite"/>
    </source>
</evidence>
<feature type="compositionally biased region" description="Basic and acidic residues" evidence="1">
    <location>
        <begin position="57"/>
        <end position="73"/>
    </location>
</feature>
<dbReference type="EMBL" id="HBUF01227094">
    <property type="protein sequence ID" value="CAG6671884.1"/>
    <property type="molecule type" value="Transcribed_RNA"/>
</dbReference>
<feature type="region of interest" description="Disordered" evidence="1">
    <location>
        <begin position="45"/>
        <end position="73"/>
    </location>
</feature>
<dbReference type="EMBL" id="HBUF01227095">
    <property type="protein sequence ID" value="CAG6671886.1"/>
    <property type="molecule type" value="Transcribed_RNA"/>
</dbReference>
<accession>A0A8D8SL83</accession>
<organism evidence="2">
    <name type="scientific">Cacopsylla melanoneura</name>
    <dbReference type="NCBI Taxonomy" id="428564"/>
    <lineage>
        <taxon>Eukaryota</taxon>
        <taxon>Metazoa</taxon>
        <taxon>Ecdysozoa</taxon>
        <taxon>Arthropoda</taxon>
        <taxon>Hexapoda</taxon>
        <taxon>Insecta</taxon>
        <taxon>Pterygota</taxon>
        <taxon>Neoptera</taxon>
        <taxon>Paraneoptera</taxon>
        <taxon>Hemiptera</taxon>
        <taxon>Sternorrhyncha</taxon>
        <taxon>Psylloidea</taxon>
        <taxon>Psyllidae</taxon>
        <taxon>Psyllinae</taxon>
        <taxon>Cacopsylla</taxon>
    </lineage>
</organism>